<evidence type="ECO:0000313" key="1">
    <source>
        <dbReference type="EMBL" id="SVD87668.1"/>
    </source>
</evidence>
<organism evidence="1">
    <name type="scientific">marine metagenome</name>
    <dbReference type="NCBI Taxonomy" id="408172"/>
    <lineage>
        <taxon>unclassified sequences</taxon>
        <taxon>metagenomes</taxon>
        <taxon>ecological metagenomes</taxon>
    </lineage>
</organism>
<name>A0A382YYT4_9ZZZZ</name>
<reference evidence="1" key="1">
    <citation type="submission" date="2018-05" db="EMBL/GenBank/DDBJ databases">
        <authorList>
            <person name="Lanie J.A."/>
            <person name="Ng W.-L."/>
            <person name="Kazmierczak K.M."/>
            <person name="Andrzejewski T.M."/>
            <person name="Davidsen T.M."/>
            <person name="Wayne K.J."/>
            <person name="Tettelin H."/>
            <person name="Glass J.I."/>
            <person name="Rusch D."/>
            <person name="Podicherti R."/>
            <person name="Tsui H.-C.T."/>
            <person name="Winkler M.E."/>
        </authorList>
    </citation>
    <scope>NUCLEOTIDE SEQUENCE</scope>
</reference>
<sequence>YTIDECELILCADTFSFKKESDWFIEFKDEEYNFSLHRWNWLLTSLSNNTNNPAREWGLNMMRSWINKMIDDQNGDAWHPYTTGERISNAFMFGILTSEDFVYSKQTDILPEDIKSALNLMAIYLSDHLEYKGKGKTGNHVINNARALLFASILLDIESYSNLSFSILRSNLPELVSTDGFLSEGSSHYQFIFTRWILEMLWLSKISNKCDIYDFLHPFSSKLVKQCGFFIVEDLDDGLLSIPLIGDVSPDFPVSWLSSLP</sequence>
<protein>
    <submittedName>
        <fullName evidence="1">Uncharacterized protein</fullName>
    </submittedName>
</protein>
<feature type="non-terminal residue" evidence="1">
    <location>
        <position position="1"/>
    </location>
</feature>
<gene>
    <name evidence="1" type="ORF">METZ01_LOCUS440522</name>
</gene>
<dbReference type="InterPro" id="IPR008929">
    <property type="entry name" value="Chondroitin_lyas"/>
</dbReference>
<proteinExistence type="predicted"/>
<dbReference type="SUPFAM" id="SSF48230">
    <property type="entry name" value="Chondroitin AC/alginate lyase"/>
    <property type="match status" value="1"/>
</dbReference>
<feature type="non-terminal residue" evidence="1">
    <location>
        <position position="261"/>
    </location>
</feature>
<accession>A0A382YYT4</accession>
<dbReference type="AlphaFoldDB" id="A0A382YYT4"/>
<dbReference type="Gene3D" id="1.50.10.100">
    <property type="entry name" value="Chondroitin AC/alginate lyase"/>
    <property type="match status" value="1"/>
</dbReference>
<dbReference type="EMBL" id="UINC01179141">
    <property type="protein sequence ID" value="SVD87668.1"/>
    <property type="molecule type" value="Genomic_DNA"/>
</dbReference>